<accession>A0A087ACR6</accession>
<dbReference type="AlphaFoldDB" id="A0A087ACR6"/>
<dbReference type="OrthoDB" id="9880175at2"/>
<dbReference type="RefSeq" id="WP_152600423.1">
    <property type="nucleotide sequence ID" value="NZ_JDUV01000027.1"/>
</dbReference>
<proteinExistence type="predicted"/>
<dbReference type="Proteomes" id="UP000029072">
    <property type="component" value="Unassembled WGS sequence"/>
</dbReference>
<evidence type="ECO:0000313" key="2">
    <source>
        <dbReference type="Proteomes" id="UP000029072"/>
    </source>
</evidence>
<reference evidence="1 2" key="1">
    <citation type="submission" date="2014-03" db="EMBL/GenBank/DDBJ databases">
        <title>Genomics of Bifidobacteria.</title>
        <authorList>
            <person name="Ventura M."/>
            <person name="Milani C."/>
            <person name="Lugli G.A."/>
        </authorList>
    </citation>
    <scope>NUCLEOTIDE SEQUENCE [LARGE SCALE GENOMIC DNA]</scope>
    <source>
        <strain evidence="1 2">DSM 23973</strain>
    </source>
</reference>
<dbReference type="STRING" id="1437609.BCAL_0161"/>
<dbReference type="EMBL" id="JGYS01000001">
    <property type="protein sequence ID" value="KFI56566.1"/>
    <property type="molecule type" value="Genomic_DNA"/>
</dbReference>
<comment type="caution">
    <text evidence="1">The sequence shown here is derived from an EMBL/GenBank/DDBJ whole genome shotgun (WGS) entry which is preliminary data.</text>
</comment>
<protein>
    <submittedName>
        <fullName evidence="1">Uncharacterized protein</fullName>
    </submittedName>
</protein>
<evidence type="ECO:0000313" key="1">
    <source>
        <dbReference type="EMBL" id="KFI56566.1"/>
    </source>
</evidence>
<gene>
    <name evidence="1" type="ORF">BCAL_0161</name>
</gene>
<sequence length="271" mass="31101">MNVEPVESVLREGRCTPKCLLALGDESKQCHCRCRGSYHGVLSDSIVERNPSAGIVDEWWTHFCCLGPKRRMSRREIQRLYPDMTVEPSIIPFDGNYHLVTNLGDSFMVAINDIGDFDEYWWGGSDYYHSEGEGPKILDLFLRSLTEQHRASRCHRSKIIQCDGDNPYGVHVEITGIRDLCEAIVICEAIWQAIGVSSGGGYSMDMLMSSICLINNYWDECIESHHDLFIFSPSEANIDKRAVIPFGLSDEESEEKWEDRKKYYKEKHPYE</sequence>
<name>A0A087ACR6_9BIFI</name>
<organism evidence="1 2">
    <name type="scientific">Bifidobacterium callitrichos DSM 23973</name>
    <dbReference type="NCBI Taxonomy" id="1437609"/>
    <lineage>
        <taxon>Bacteria</taxon>
        <taxon>Bacillati</taxon>
        <taxon>Actinomycetota</taxon>
        <taxon>Actinomycetes</taxon>
        <taxon>Bifidobacteriales</taxon>
        <taxon>Bifidobacteriaceae</taxon>
        <taxon>Bifidobacterium</taxon>
    </lineage>
</organism>